<proteinExistence type="predicted"/>
<dbReference type="InterPro" id="IPR028894">
    <property type="entry name" value="RDH_dom"/>
</dbReference>
<dbReference type="Pfam" id="PF13486">
    <property type="entry name" value="Dehalogenase"/>
    <property type="match status" value="1"/>
</dbReference>
<organism evidence="2">
    <name type="scientific">marine sediment metagenome</name>
    <dbReference type="NCBI Taxonomy" id="412755"/>
    <lineage>
        <taxon>unclassified sequences</taxon>
        <taxon>metagenomes</taxon>
        <taxon>ecological metagenomes</taxon>
    </lineage>
</organism>
<comment type="caution">
    <text evidence="2">The sequence shown here is derived from an EMBL/GenBank/DDBJ whole genome shotgun (WGS) entry which is preliminary data.</text>
</comment>
<evidence type="ECO:0000259" key="1">
    <source>
        <dbReference type="Pfam" id="PF13486"/>
    </source>
</evidence>
<dbReference type="AlphaFoldDB" id="X0SH17"/>
<feature type="domain" description="Reductive dehalogenase" evidence="1">
    <location>
        <begin position="41"/>
        <end position="128"/>
    </location>
</feature>
<name>X0SH17_9ZZZZ</name>
<feature type="non-terminal residue" evidence="2">
    <location>
        <position position="143"/>
    </location>
</feature>
<reference evidence="2" key="1">
    <citation type="journal article" date="2014" name="Front. Microbiol.">
        <title>High frequency of phylogenetically diverse reductive dehalogenase-homologous genes in deep subseafloor sedimentary metagenomes.</title>
        <authorList>
            <person name="Kawai M."/>
            <person name="Futagami T."/>
            <person name="Toyoda A."/>
            <person name="Takaki Y."/>
            <person name="Nishi S."/>
            <person name="Hori S."/>
            <person name="Arai W."/>
            <person name="Tsubouchi T."/>
            <person name="Morono Y."/>
            <person name="Uchiyama I."/>
            <person name="Ito T."/>
            <person name="Fujiyama A."/>
            <person name="Inagaki F."/>
            <person name="Takami H."/>
        </authorList>
    </citation>
    <scope>NUCLEOTIDE SEQUENCE</scope>
    <source>
        <strain evidence="2">Expedition CK06-06</strain>
    </source>
</reference>
<evidence type="ECO:0000313" key="2">
    <source>
        <dbReference type="EMBL" id="GAF75182.1"/>
    </source>
</evidence>
<dbReference type="EMBL" id="BARS01006889">
    <property type="protein sequence ID" value="GAF75182.1"/>
    <property type="molecule type" value="Genomic_DNA"/>
</dbReference>
<gene>
    <name evidence="2" type="ORF">S01H1_13355</name>
</gene>
<protein>
    <submittedName>
        <fullName evidence="2">Putative reductive dehalogenase (RdhA)</fullName>
    </submittedName>
</protein>
<accession>X0SH17</accession>
<sequence length="143" mass="16318">MAGEFEDIYPVKEGYERFDQRNTSFSQRRMSKGEDTFSYQDEAGKVERMRKGVPGFSLVDYSFKDAAETYSDHGMDTGYYSWKPLGVTQKPDAIPRWEVSPEEASKVVTKAASFYGACGVGFCELDKRWIYSHTSDGRPIVFE</sequence>